<gene>
    <name evidence="1" type="ORF">TIFTF001_048249</name>
    <name evidence="2" type="ORF">TIFTF001_048250</name>
</gene>
<organism evidence="2 3">
    <name type="scientific">Ficus carica</name>
    <name type="common">Common fig</name>
    <dbReference type="NCBI Taxonomy" id="3494"/>
    <lineage>
        <taxon>Eukaryota</taxon>
        <taxon>Viridiplantae</taxon>
        <taxon>Streptophyta</taxon>
        <taxon>Embryophyta</taxon>
        <taxon>Tracheophyta</taxon>
        <taxon>Spermatophyta</taxon>
        <taxon>Magnoliopsida</taxon>
        <taxon>eudicotyledons</taxon>
        <taxon>Gunneridae</taxon>
        <taxon>Pentapetalae</taxon>
        <taxon>rosids</taxon>
        <taxon>fabids</taxon>
        <taxon>Rosales</taxon>
        <taxon>Moraceae</taxon>
        <taxon>Ficeae</taxon>
        <taxon>Ficus</taxon>
    </lineage>
</organism>
<evidence type="ECO:0000313" key="1">
    <source>
        <dbReference type="EMBL" id="GMN33246.1"/>
    </source>
</evidence>
<sequence>HQKFQTLLRGSAGLKPTKILKRGQA</sequence>
<accession>A0AA87ZJL8</accession>
<comment type="caution">
    <text evidence="2">The sequence shown here is derived from an EMBL/GenBank/DDBJ whole genome shotgun (WGS) entry which is preliminary data.</text>
</comment>
<proteinExistence type="predicted"/>
<dbReference type="EMBL" id="BTGU01005998">
    <property type="protein sequence ID" value="GMN33270.1"/>
    <property type="molecule type" value="Genomic_DNA"/>
</dbReference>
<dbReference type="Proteomes" id="UP001187192">
    <property type="component" value="Unassembled WGS sequence"/>
</dbReference>
<protein>
    <submittedName>
        <fullName evidence="2">Uncharacterized protein</fullName>
    </submittedName>
</protein>
<feature type="non-terminal residue" evidence="2">
    <location>
        <position position="1"/>
    </location>
</feature>
<dbReference type="EMBL" id="BTGU01005996">
    <property type="protein sequence ID" value="GMN33246.1"/>
    <property type="molecule type" value="Genomic_DNA"/>
</dbReference>
<evidence type="ECO:0000313" key="3">
    <source>
        <dbReference type="Proteomes" id="UP001187192"/>
    </source>
</evidence>
<evidence type="ECO:0000313" key="2">
    <source>
        <dbReference type="EMBL" id="GMN33270.1"/>
    </source>
</evidence>
<name>A0AA87ZJL8_FICCA</name>
<keyword evidence="3" id="KW-1185">Reference proteome</keyword>
<dbReference type="AlphaFoldDB" id="A0AA87ZJL8"/>
<reference evidence="2" key="1">
    <citation type="submission" date="2023-07" db="EMBL/GenBank/DDBJ databases">
        <title>draft genome sequence of fig (Ficus carica).</title>
        <authorList>
            <person name="Takahashi T."/>
            <person name="Nishimura K."/>
        </authorList>
    </citation>
    <scope>NUCLEOTIDE SEQUENCE</scope>
</reference>